<evidence type="ECO:0000313" key="6">
    <source>
        <dbReference type="Proteomes" id="UP000060390"/>
    </source>
</evidence>
<dbReference type="InterPro" id="IPR001638">
    <property type="entry name" value="Solute-binding_3/MltF_N"/>
</dbReference>
<dbReference type="SUPFAM" id="SSF53850">
    <property type="entry name" value="Periplasmic binding protein-like II"/>
    <property type="match status" value="1"/>
</dbReference>
<dbReference type="GO" id="GO:0016020">
    <property type="term" value="C:membrane"/>
    <property type="evidence" value="ECO:0007669"/>
    <property type="project" value="InterPro"/>
</dbReference>
<dbReference type="Pfam" id="PF00497">
    <property type="entry name" value="SBP_bac_3"/>
    <property type="match status" value="1"/>
</dbReference>
<dbReference type="EMBL" id="CP008874">
    <property type="protein sequence ID" value="AKH97291.1"/>
    <property type="molecule type" value="Genomic_DNA"/>
</dbReference>
<dbReference type="PANTHER" id="PTHR35936:SF17">
    <property type="entry name" value="ARGININE-BINDING EXTRACELLULAR PROTEIN ARTP"/>
    <property type="match status" value="1"/>
</dbReference>
<evidence type="ECO:0000259" key="2">
    <source>
        <dbReference type="SMART" id="SM00062"/>
    </source>
</evidence>
<dbReference type="PANTHER" id="PTHR35936">
    <property type="entry name" value="MEMBRANE-BOUND LYTIC MUREIN TRANSGLYCOSYLASE F"/>
    <property type="match status" value="1"/>
</dbReference>
<proteinExistence type="predicted"/>
<organism evidence="4 7">
    <name type="scientific">Halanaeroarchaeum sulfurireducens</name>
    <dbReference type="NCBI Taxonomy" id="1604004"/>
    <lineage>
        <taxon>Archaea</taxon>
        <taxon>Methanobacteriati</taxon>
        <taxon>Methanobacteriota</taxon>
        <taxon>Stenosarchaea group</taxon>
        <taxon>Halobacteria</taxon>
        <taxon>Halobacteriales</taxon>
        <taxon>Halobacteriaceae</taxon>
        <taxon>Halanaeroarchaeum</taxon>
    </lineage>
</organism>
<reference evidence="5 6" key="3">
    <citation type="journal article" date="2016" name="Stand. Genomic Sci.">
        <title>Complete genome sequence of 'Halanaeroarchaeum sulfurireducens' M27-SA2, a sulfur-reducing and acetate-oxidizing haloarchaeon from the deep-sea hypersaline anoxic lake Medee.</title>
        <authorList>
            <person name="Messina E."/>
            <person name="Sorokin D.Y."/>
            <person name="Kublanov I.V."/>
            <person name="Toshchakov S."/>
            <person name="Lopatina A."/>
            <person name="Arcadi E."/>
            <person name="Smedile F."/>
            <person name="La Spada G."/>
            <person name="La Cono V."/>
            <person name="Yakimov M.M."/>
        </authorList>
    </citation>
    <scope>NUCLEOTIDE SEQUENCE [LARGE SCALE GENOMIC DNA]</scope>
    <source>
        <strain evidence="5 6">M27-SA2</strain>
    </source>
</reference>
<dbReference type="EMBL" id="CP011564">
    <property type="protein sequence ID" value="ALG81693.1"/>
    <property type="molecule type" value="Genomic_DNA"/>
</dbReference>
<dbReference type="GO" id="GO:0015276">
    <property type="term" value="F:ligand-gated monoatomic ion channel activity"/>
    <property type="evidence" value="ECO:0007669"/>
    <property type="project" value="InterPro"/>
</dbReference>
<dbReference type="KEGG" id="hsu:HLASF_0796"/>
<protein>
    <submittedName>
        <fullName evidence="4">Glutamine ABC transporter permease</fullName>
    </submittedName>
</protein>
<dbReference type="OrthoDB" id="30671at2157"/>
<feature type="domain" description="Solute-binding protein family 3/N-terminal" evidence="2">
    <location>
        <begin position="40"/>
        <end position="264"/>
    </location>
</feature>
<sequence>MEGNRGVLNRRAYLKTVGASGAIALTAQAGCLGGDGDAATLTAATAPGFPPFELKEGGELVGFDIDLLEAVIEETDYTLGSWEEFEFDSLIPALKNENVDVVAAAMTINDERDQTIDFSDPYYSADQSILVAEDAEFEPATLDDLADRPVGAQSGTTGEDVVEDQLIANEIISEGQYNSYGNYVLAVEDLLGGNIDAVVLDTPVAQTFASNRPVTVAFVYETGENYGFGIREGATELQTGLNEGLQAVRDDGTYEDITAKWFTE</sequence>
<accession>A0A0F7P815</accession>
<name>A0A0F7P815_9EURY</name>
<dbReference type="HOGENOM" id="CLU_019602_18_2_2"/>
<reference evidence="4 7" key="1">
    <citation type="journal article" date="2015" name="ISME J.">
        <title>Elemental sulfur and acetate can support life of a novel strictly anaerobic haloarchaeon.</title>
        <authorList>
            <person name="Sorokin D.Y."/>
            <person name="Kublanov I.V."/>
            <person name="Gavrilov S.N."/>
            <person name="Rojo D."/>
            <person name="Roman P."/>
            <person name="Golyshin P.N."/>
            <person name="Slepak V.Z."/>
            <person name="Smedile F."/>
            <person name="Ferrer M."/>
            <person name="Messina E."/>
            <person name="La Cono V."/>
            <person name="Yakimov M.M."/>
        </authorList>
    </citation>
    <scope>NUCLEOTIDE SEQUENCE [LARGE SCALE GENOMIC DNA]</scope>
    <source>
        <strain evidence="4 7">HSR2</strain>
    </source>
</reference>
<evidence type="ECO:0000313" key="7">
    <source>
        <dbReference type="Proteomes" id="UP000069906"/>
    </source>
</evidence>
<evidence type="ECO:0000256" key="1">
    <source>
        <dbReference type="ARBA" id="ARBA00022729"/>
    </source>
</evidence>
<keyword evidence="7" id="KW-1185">Reference proteome</keyword>
<dbReference type="AlphaFoldDB" id="A0A0F7P815"/>
<gene>
    <name evidence="4" type="primary">glnH</name>
    <name evidence="5" type="ORF">HLASA_0793</name>
    <name evidence="4" type="ORF">HLASF_0796</name>
</gene>
<evidence type="ECO:0000313" key="4">
    <source>
        <dbReference type="EMBL" id="AKH97291.1"/>
    </source>
</evidence>
<dbReference type="InterPro" id="IPR001320">
    <property type="entry name" value="Iontro_rcpt_C"/>
</dbReference>
<dbReference type="GeneID" id="26010156"/>
<dbReference type="Proteomes" id="UP000060390">
    <property type="component" value="Chromosome"/>
</dbReference>
<dbReference type="CDD" id="cd13624">
    <property type="entry name" value="PBP2_Arg_Lys_His"/>
    <property type="match status" value="1"/>
</dbReference>
<dbReference type="PATRIC" id="fig|1604004.4.peg.833"/>
<dbReference type="Proteomes" id="UP000069906">
    <property type="component" value="Chromosome"/>
</dbReference>
<feature type="domain" description="Ionotropic glutamate receptor C-terminal" evidence="3">
    <location>
        <begin position="40"/>
        <end position="264"/>
    </location>
</feature>
<dbReference type="SMART" id="SM00062">
    <property type="entry name" value="PBPb"/>
    <property type="match status" value="1"/>
</dbReference>
<dbReference type="Gene3D" id="3.40.190.10">
    <property type="entry name" value="Periplasmic binding protein-like II"/>
    <property type="match status" value="2"/>
</dbReference>
<dbReference type="RefSeq" id="WP_050048076.1">
    <property type="nucleotide sequence ID" value="NZ_CP008874.1"/>
</dbReference>
<dbReference type="STRING" id="1604004.HLASA_0793"/>
<reference evidence="6" key="2">
    <citation type="submission" date="2015-05" db="EMBL/GenBank/DDBJ databases">
        <title>Complete genome sequence of Halanaeroarchaeum sulfurireducens type strain M27-SA2, a sulfate-reducer haloarchaeon from marine anoxic lake Medee.</title>
        <authorList>
            <person name="Messina E."/>
            <person name="Kublanov I.V."/>
            <person name="Toshchakov S."/>
            <person name="Arcadi E."/>
            <person name="La Spada G."/>
            <person name="La Cono V."/>
            <person name="Yakimov M.M."/>
        </authorList>
    </citation>
    <scope>NUCLEOTIDE SEQUENCE [LARGE SCALE GENOMIC DNA]</scope>
    <source>
        <strain evidence="6">M27-SA2</strain>
    </source>
</reference>
<evidence type="ECO:0000313" key="5">
    <source>
        <dbReference type="EMBL" id="ALG81693.1"/>
    </source>
</evidence>
<dbReference type="SMART" id="SM00079">
    <property type="entry name" value="PBPe"/>
    <property type="match status" value="1"/>
</dbReference>
<keyword evidence="1" id="KW-0732">Signal</keyword>
<evidence type="ECO:0000259" key="3">
    <source>
        <dbReference type="SMART" id="SM00079"/>
    </source>
</evidence>
<dbReference type="KEGG" id="hsf:HLASA_0793"/>